<feature type="domain" description="Calcineurin-like phosphoesterase" evidence="5">
    <location>
        <begin position="5"/>
        <end position="197"/>
    </location>
</feature>
<dbReference type="Proteomes" id="UP000290602">
    <property type="component" value="Unassembled WGS sequence"/>
</dbReference>
<evidence type="ECO:0000256" key="2">
    <source>
        <dbReference type="ARBA" id="ARBA00022801"/>
    </source>
</evidence>
<evidence type="ECO:0000256" key="1">
    <source>
        <dbReference type="ARBA" id="ARBA00022723"/>
    </source>
</evidence>
<dbReference type="EMBL" id="QXIL01000008">
    <property type="protein sequence ID" value="RXI78730.1"/>
    <property type="molecule type" value="Genomic_DNA"/>
</dbReference>
<evidence type="ECO:0000313" key="6">
    <source>
        <dbReference type="EMBL" id="RXI78730.1"/>
    </source>
</evidence>
<dbReference type="InterPro" id="IPR004843">
    <property type="entry name" value="Calcineurin-like_PHP"/>
</dbReference>
<evidence type="ECO:0000313" key="7">
    <source>
        <dbReference type="Proteomes" id="UP000290602"/>
    </source>
</evidence>
<dbReference type="AlphaFoldDB" id="A0A4Q0VIN5"/>
<organism evidence="6 7">
    <name type="scientific">Levilactobacillus suantsaii</name>
    <dbReference type="NCBI Taxonomy" id="2292255"/>
    <lineage>
        <taxon>Bacteria</taxon>
        <taxon>Bacillati</taxon>
        <taxon>Bacillota</taxon>
        <taxon>Bacilli</taxon>
        <taxon>Lactobacillales</taxon>
        <taxon>Lactobacillaceae</taxon>
        <taxon>Levilactobacillus</taxon>
    </lineage>
</organism>
<keyword evidence="1" id="KW-0479">Metal-binding</keyword>
<dbReference type="GO" id="GO:0016787">
    <property type="term" value="F:hydrolase activity"/>
    <property type="evidence" value="ECO:0007669"/>
    <property type="project" value="UniProtKB-KW"/>
</dbReference>
<dbReference type="Gene3D" id="3.60.21.10">
    <property type="match status" value="1"/>
</dbReference>
<evidence type="ECO:0000256" key="4">
    <source>
        <dbReference type="ARBA" id="ARBA00025742"/>
    </source>
</evidence>
<keyword evidence="3" id="KW-0408">Iron</keyword>
<name>A0A4Q0VIN5_9LACO</name>
<dbReference type="PANTHER" id="PTHR42988:SF2">
    <property type="entry name" value="CYCLIC NUCLEOTIDE PHOSPHODIESTERASE CBUA0032-RELATED"/>
    <property type="match status" value="1"/>
</dbReference>
<comment type="similarity">
    <text evidence="4">Belongs to the cyclic nucleotide phosphodiesterase class-III family.</text>
</comment>
<evidence type="ECO:0000256" key="3">
    <source>
        <dbReference type="ARBA" id="ARBA00023004"/>
    </source>
</evidence>
<comment type="caution">
    <text evidence="6">The sequence shown here is derived from an EMBL/GenBank/DDBJ whole genome shotgun (WGS) entry which is preliminary data.</text>
</comment>
<dbReference type="RefSeq" id="WP_129032396.1">
    <property type="nucleotide sequence ID" value="NZ_CP059603.1"/>
</dbReference>
<keyword evidence="7" id="KW-1185">Reference proteome</keyword>
<dbReference type="InterPro" id="IPR050884">
    <property type="entry name" value="CNP_phosphodiesterase-III"/>
</dbReference>
<evidence type="ECO:0000259" key="5">
    <source>
        <dbReference type="Pfam" id="PF00149"/>
    </source>
</evidence>
<sequence length="294" mass="33096">MNKYTIIHVSDPQLTPPLPEVGAVAVAKLQLIFDDIVAHHLCPDLVVISGDLIQRGATADYRWLRTYLAQQEQRLGTAIQVILGDLDDRQAFNAGYLDQTRRAYYAYKLNQKNLDFYFLDSKWESRRTAGWLDRAQLDWLNKNLHLVPRRRAFLFLHHPLDAPALRDMRYTLLQNNRELLAILHGHNVGGIFAGHLHFSANYLVDNAVPVTVAGAASTYIDCQDPHKHVVHDAVSYNVITIERGIASVTSHPLRFDTGILATIPVGNTGFTKHRPRLTRIRDVSGVNLRGGVGE</sequence>
<dbReference type="InterPro" id="IPR029052">
    <property type="entry name" value="Metallo-depent_PP-like"/>
</dbReference>
<dbReference type="Pfam" id="PF00149">
    <property type="entry name" value="Metallophos"/>
    <property type="match status" value="1"/>
</dbReference>
<dbReference type="SUPFAM" id="SSF56300">
    <property type="entry name" value="Metallo-dependent phosphatases"/>
    <property type="match status" value="1"/>
</dbReference>
<dbReference type="PANTHER" id="PTHR42988">
    <property type="entry name" value="PHOSPHOHYDROLASE"/>
    <property type="match status" value="1"/>
</dbReference>
<gene>
    <name evidence="6" type="ORF">DXH47_05695</name>
</gene>
<dbReference type="OrthoDB" id="5505563at2"/>
<accession>A0A4Q0VIN5</accession>
<reference evidence="6 7" key="1">
    <citation type="submission" date="2018-08" db="EMBL/GenBank/DDBJ databases">
        <title>Lactobacillus suantsai sp. nov., isolated from traditional fermented suan-tsai in Taiwan.</title>
        <authorList>
            <person name="Huang C.-H."/>
        </authorList>
    </citation>
    <scope>NUCLEOTIDE SEQUENCE [LARGE SCALE GENOMIC DNA]</scope>
    <source>
        <strain evidence="6 7">BCRC 12945</strain>
    </source>
</reference>
<keyword evidence="2 6" id="KW-0378">Hydrolase</keyword>
<dbReference type="GO" id="GO:0046872">
    <property type="term" value="F:metal ion binding"/>
    <property type="evidence" value="ECO:0007669"/>
    <property type="project" value="UniProtKB-KW"/>
</dbReference>
<protein>
    <submittedName>
        <fullName evidence="6">Phosphohydrolase</fullName>
    </submittedName>
</protein>
<proteinExistence type="inferred from homology"/>